<feature type="compositionally biased region" description="Polar residues" evidence="2">
    <location>
        <begin position="67"/>
        <end position="76"/>
    </location>
</feature>
<comment type="caution">
    <text evidence="4">The sequence shown here is derived from an EMBL/GenBank/DDBJ whole genome shotgun (WGS) entry which is preliminary data.</text>
</comment>
<keyword evidence="5" id="KW-1185">Reference proteome</keyword>
<feature type="region of interest" description="Disordered" evidence="2">
    <location>
        <begin position="41"/>
        <end position="76"/>
    </location>
</feature>
<evidence type="ECO:0000256" key="1">
    <source>
        <dbReference type="ARBA" id="ARBA00022729"/>
    </source>
</evidence>
<evidence type="ECO:0000313" key="4">
    <source>
        <dbReference type="EMBL" id="CAG7627202.1"/>
    </source>
</evidence>
<dbReference type="InterPro" id="IPR013517">
    <property type="entry name" value="FG-GAP"/>
</dbReference>
<protein>
    <submittedName>
        <fullName evidence="4">Repeat domain-containing protein</fullName>
    </submittedName>
</protein>
<accession>A0A9W4GZ09</accession>
<evidence type="ECO:0000313" key="5">
    <source>
        <dbReference type="Proteomes" id="UP001153328"/>
    </source>
</evidence>
<feature type="signal peptide" evidence="3">
    <location>
        <begin position="1"/>
        <end position="41"/>
    </location>
</feature>
<reference evidence="4" key="1">
    <citation type="submission" date="2021-06" db="EMBL/GenBank/DDBJ databases">
        <authorList>
            <person name="Arsene-Ploetze F."/>
        </authorList>
    </citation>
    <scope>NUCLEOTIDE SEQUENCE</scope>
    <source>
        <strain evidence="4">SBRY1</strain>
    </source>
</reference>
<dbReference type="EMBL" id="CAJVAX010000012">
    <property type="protein sequence ID" value="CAG7627202.1"/>
    <property type="molecule type" value="Genomic_DNA"/>
</dbReference>
<dbReference type="Proteomes" id="UP001153328">
    <property type="component" value="Unassembled WGS sequence"/>
</dbReference>
<dbReference type="PANTHER" id="PTHR44103:SF1">
    <property type="entry name" value="PROPROTEIN CONVERTASE P"/>
    <property type="match status" value="1"/>
</dbReference>
<dbReference type="AlphaFoldDB" id="A0A9W4GZ09"/>
<dbReference type="Pfam" id="PF13517">
    <property type="entry name" value="FG-GAP_3"/>
    <property type="match status" value="2"/>
</dbReference>
<evidence type="ECO:0000256" key="2">
    <source>
        <dbReference type="SAM" id="MobiDB-lite"/>
    </source>
</evidence>
<feature type="compositionally biased region" description="Low complexity" evidence="2">
    <location>
        <begin position="46"/>
        <end position="61"/>
    </location>
</feature>
<dbReference type="InterPro" id="IPR028994">
    <property type="entry name" value="Integrin_alpha_N"/>
</dbReference>
<organism evidence="4 5">
    <name type="scientific">Actinacidiphila bryophytorum</name>
    <dbReference type="NCBI Taxonomy" id="1436133"/>
    <lineage>
        <taxon>Bacteria</taxon>
        <taxon>Bacillati</taxon>
        <taxon>Actinomycetota</taxon>
        <taxon>Actinomycetes</taxon>
        <taxon>Kitasatosporales</taxon>
        <taxon>Streptomycetaceae</taxon>
        <taxon>Actinacidiphila</taxon>
    </lineage>
</organism>
<evidence type="ECO:0000256" key="3">
    <source>
        <dbReference type="SAM" id="SignalP"/>
    </source>
</evidence>
<proteinExistence type="predicted"/>
<dbReference type="PANTHER" id="PTHR44103">
    <property type="entry name" value="PROPROTEIN CONVERTASE P"/>
    <property type="match status" value="1"/>
</dbReference>
<name>A0A9W4GZ09_9ACTN</name>
<feature type="chain" id="PRO_5040746006" evidence="3">
    <location>
        <begin position="42"/>
        <end position="578"/>
    </location>
</feature>
<keyword evidence="1 3" id="KW-0732">Signal</keyword>
<dbReference type="SUPFAM" id="SSF69318">
    <property type="entry name" value="Integrin alpha N-terminal domain"/>
    <property type="match status" value="2"/>
</dbReference>
<gene>
    <name evidence="4" type="ORF">SBRY_20341</name>
</gene>
<sequence>MGGLVSENKPARPNGRRRLVAACTAGILSLGAFALSTGAQAAEPGARPTPQRPSAAAQQAPHLTAPKTVQKSKLTANAAVQTPAPVRYDIDGDGVADQLYRGGDYHWYNSLATEDQDLGTSNPQFTDVVTPGNIDGVPGPDVLGLTASGKLEAFSGSNFPNYPGWTSSGWTIYNKVFAVDDVTGDGIPDIAARTFDGHLYLFPGTGNGSAPYKTRLLIGSGWAVYDQLAGAGDLDGDGISDLVARDTTGKLYFYKATGNASAPYKGKVLIGSGWNTYNEVIGLGNSENGTGFLFARAFNGDMYGYAPNGTGGFKAAQKMFTGGQFFDVMAGMGGVQNWGKKWLLGVDTAGTLWGYVPNNKGTFFSRDAASDSKEFAGVTNFALGVSPTDSGDPELLFSYGNVLYNGSRGGVKITAGWTYNMMVAPGDVSGDGKSDLLARNSSGQLYLFPGTGTGTGYAAGKLLGAGWNTYSAVIGAGDISGDGRADILARAGDGSLYLYKGTGSATAPFSARVKVGAGFTPAAFPKLATAGDIDGNGLADLLAISSGGTMYRFSSLGNGKFGAKTSLGNGWNTYSRLF</sequence>
<dbReference type="Gene3D" id="2.130.10.130">
    <property type="entry name" value="Integrin alpha, N-terminal"/>
    <property type="match status" value="2"/>
</dbReference>